<dbReference type="InterPro" id="IPR036770">
    <property type="entry name" value="Ankyrin_rpt-contain_sf"/>
</dbReference>
<feature type="compositionally biased region" description="Basic and acidic residues" evidence="4">
    <location>
        <begin position="762"/>
        <end position="773"/>
    </location>
</feature>
<dbReference type="SMART" id="SM00248">
    <property type="entry name" value="ANK"/>
    <property type="match status" value="12"/>
</dbReference>
<keyword evidence="1" id="KW-0677">Repeat</keyword>
<evidence type="ECO:0000313" key="5">
    <source>
        <dbReference type="EMBL" id="CDW23395.1"/>
    </source>
</evidence>
<dbReference type="SUPFAM" id="SSF48403">
    <property type="entry name" value="Ankyrin repeat"/>
    <property type="match status" value="2"/>
</dbReference>
<dbReference type="PANTHER" id="PTHR24198:SF165">
    <property type="entry name" value="ANKYRIN REPEAT-CONTAINING PROTEIN-RELATED"/>
    <property type="match status" value="1"/>
</dbReference>
<dbReference type="PROSITE" id="PS50297">
    <property type="entry name" value="ANK_REP_REGION"/>
    <property type="match status" value="2"/>
</dbReference>
<feature type="region of interest" description="Disordered" evidence="4">
    <location>
        <begin position="894"/>
        <end position="956"/>
    </location>
</feature>
<accession>A0A0K2TC42</accession>
<keyword evidence="2 3" id="KW-0040">ANK repeat</keyword>
<dbReference type="AlphaFoldDB" id="A0A0K2TC42"/>
<feature type="compositionally biased region" description="Polar residues" evidence="4">
    <location>
        <begin position="894"/>
        <end position="949"/>
    </location>
</feature>
<sequence>MPRIDPRLVLAKRFPLHAAVDQCHMPTVLKLLGEDAEFHVVRKVQNYDTTVIHSACTLRGIQNISEDILKHLIKDGAPINETDSIGQTPLHYAISNPSLAKTLIPILLAEGAHINVQRKSDGWTALHLAAMFGRSDLVGILLKNGANPELKDNEGNKPQEIARKYRFHALSDLLNSPRKDHIPIVPSEKDVEADIMSLLTYKRKDDYQKIKMKEKYTNWRDDNQNSLLHLAAWNGNLELCRWFFDSPRGRKLCSVQNDNGATPLALAIINGQIQSVEEFFMNKYSKINIDLSAKIHSSGENIAHLLIQYLPDVHPKFILKRKDLTFEVLNAKESRNGNSPFLHCAMRNNKFSLKRLLRSKAVKERQLLDLSLRNKFGNSLLHYLAENKDEANFSTILNDYNGIITSEIANLNNAEGNTCLIVCLIRGSPHMVRDILQHPTASTKFNLAYNKGGLSPLHLVAEQGNTLLWNIAVSHPSCDLNARDPEGNTPLMTAAIRGSSKMLESWFSSTSKVSDSVDLSASNTEGDTLLSLFIKNIPDKHSLASFLFSVDLKTIANQPNSSSEYPITIAIQKENWDVVSILLSHPNLRNKIGEEETEGVIDVHVIVPKTGFSPLTSILTAHVKLTRQVQTHTMKKQRVLAEECKKKCESLWSLVKTLLEREREMHGPTMVQGRDGGSACIKKQIEAGKLIRAPVLDEVISEYTKYYQFVKKKKPISTSAPLVTKKDVEEVVDSKQKSPYELETKTKKVVDSTKKNNSVTMEESKDTNGDIKENTSLTPDKIPIKYISKDDVKKILPVEKDVTIFDVVNRNKEGDEGLHQVEIVQNGSYSDLIKVEERVASTCTKISEDHVIKETTNKDIGVYSVGISLKQESKSILSETKTSYSIQFDQKSSGSLLPEQKSSGSLLPNEKLSNSTSVDQKSSNSTSVDQKSSGSTPLDLKLSNSTSVDQKAADSTYVDPESSLDLLLKLEKPLKDPSLTSLNSEEQKFQDFLKSKLSSVLKATNDNEQPLTNEKDSKEAKSDHNNILEKLKENVISNSLSVVPSIPPRLKRSSEMNNTKDASTQTQSISIEVCQCCCTCETSS</sequence>
<feature type="repeat" description="ANK" evidence="3">
    <location>
        <begin position="85"/>
        <end position="119"/>
    </location>
</feature>
<organism evidence="5">
    <name type="scientific">Lepeophtheirus salmonis</name>
    <name type="common">Salmon louse</name>
    <name type="synonym">Caligus salmonis</name>
    <dbReference type="NCBI Taxonomy" id="72036"/>
    <lineage>
        <taxon>Eukaryota</taxon>
        <taxon>Metazoa</taxon>
        <taxon>Ecdysozoa</taxon>
        <taxon>Arthropoda</taxon>
        <taxon>Crustacea</taxon>
        <taxon>Multicrustacea</taxon>
        <taxon>Hexanauplia</taxon>
        <taxon>Copepoda</taxon>
        <taxon>Siphonostomatoida</taxon>
        <taxon>Caligidae</taxon>
        <taxon>Lepeophtheirus</taxon>
    </lineage>
</organism>
<evidence type="ECO:0000256" key="2">
    <source>
        <dbReference type="ARBA" id="ARBA00023043"/>
    </source>
</evidence>
<name>A0A0K2TC42_LEPSM</name>
<dbReference type="PROSITE" id="PS50088">
    <property type="entry name" value="ANK_REPEAT"/>
    <property type="match status" value="2"/>
</dbReference>
<dbReference type="Pfam" id="PF12796">
    <property type="entry name" value="Ank_2"/>
    <property type="match status" value="2"/>
</dbReference>
<protein>
    <submittedName>
        <fullName evidence="5">Ankyrin repeat domaincontaining protein 50like [Strongylocentrotus purpuratus]</fullName>
    </submittedName>
</protein>
<evidence type="ECO:0000256" key="1">
    <source>
        <dbReference type="ARBA" id="ARBA00022737"/>
    </source>
</evidence>
<evidence type="ECO:0000256" key="3">
    <source>
        <dbReference type="PROSITE-ProRule" id="PRU00023"/>
    </source>
</evidence>
<proteinExistence type="predicted"/>
<dbReference type="InterPro" id="IPR002110">
    <property type="entry name" value="Ankyrin_rpt"/>
</dbReference>
<dbReference type="OrthoDB" id="9988580at2759"/>
<dbReference type="EMBL" id="HACA01006034">
    <property type="protein sequence ID" value="CDW23395.1"/>
    <property type="molecule type" value="Transcribed_RNA"/>
</dbReference>
<dbReference type="PANTHER" id="PTHR24198">
    <property type="entry name" value="ANKYRIN REPEAT AND PROTEIN KINASE DOMAIN-CONTAINING PROTEIN"/>
    <property type="match status" value="1"/>
</dbReference>
<reference evidence="5" key="1">
    <citation type="submission" date="2014-05" db="EMBL/GenBank/DDBJ databases">
        <authorList>
            <person name="Chronopoulou M."/>
        </authorList>
    </citation>
    <scope>NUCLEOTIDE SEQUENCE</scope>
    <source>
        <tissue evidence="5">Whole organism</tissue>
    </source>
</reference>
<feature type="region of interest" description="Disordered" evidence="4">
    <location>
        <begin position="753"/>
        <end position="775"/>
    </location>
</feature>
<evidence type="ECO:0000256" key="4">
    <source>
        <dbReference type="SAM" id="MobiDB-lite"/>
    </source>
</evidence>
<feature type="repeat" description="ANK" evidence="3">
    <location>
        <begin position="121"/>
        <end position="153"/>
    </location>
</feature>
<dbReference type="Gene3D" id="1.25.40.20">
    <property type="entry name" value="Ankyrin repeat-containing domain"/>
    <property type="match status" value="3"/>
</dbReference>